<comment type="caution">
    <text evidence="1">The sequence shown here is derived from an EMBL/GenBank/DDBJ whole genome shotgun (WGS) entry which is preliminary data.</text>
</comment>
<keyword evidence="2" id="KW-1185">Reference proteome</keyword>
<evidence type="ECO:0000313" key="1">
    <source>
        <dbReference type="EMBL" id="KAH6921713.1"/>
    </source>
</evidence>
<gene>
    <name evidence="1" type="ORF">HPB50_004228</name>
</gene>
<protein>
    <submittedName>
        <fullName evidence="1">Uncharacterized protein</fullName>
    </submittedName>
</protein>
<name>A0ACB7RHK2_HYAAI</name>
<sequence length="362" mass="40441">MPDLRRVHRFRDHVVAGVNWRPTRFVDEVPSSRVCDLCRMIPRRILLLPCSHTLCQSCHAANSQGRAGRCPLDQEPFEEAECVGYDFPTRMANTLKVYCWNEEHGCEFEGSVEGMLRHYENECAFHAVECLRCGQRVLHRDLSTHYVAGCSTDVSPAVTEDTPSVSTTLTLQDVSAALEELKTIMRDSNNDQLLLANQTQMNELTERVRNLESRAAVSSREFGATASSEAVPISSTVSQEHDTQQQNPTEGAGTSSTSRSCSENSRASADLRFFGMRGHYPCSVPSLAMNMLEYGSGSMIKLKHFEGPCLCRPNGDSWVHCHRVVPIPEVYLEPLLRAWGGRMQFEIEISRKTNVVSGHSTT</sequence>
<dbReference type="EMBL" id="CM023489">
    <property type="protein sequence ID" value="KAH6921713.1"/>
    <property type="molecule type" value="Genomic_DNA"/>
</dbReference>
<organism evidence="1 2">
    <name type="scientific">Hyalomma asiaticum</name>
    <name type="common">Tick</name>
    <dbReference type="NCBI Taxonomy" id="266040"/>
    <lineage>
        <taxon>Eukaryota</taxon>
        <taxon>Metazoa</taxon>
        <taxon>Ecdysozoa</taxon>
        <taxon>Arthropoda</taxon>
        <taxon>Chelicerata</taxon>
        <taxon>Arachnida</taxon>
        <taxon>Acari</taxon>
        <taxon>Parasitiformes</taxon>
        <taxon>Ixodida</taxon>
        <taxon>Ixodoidea</taxon>
        <taxon>Ixodidae</taxon>
        <taxon>Hyalomminae</taxon>
        <taxon>Hyalomma</taxon>
    </lineage>
</organism>
<evidence type="ECO:0000313" key="2">
    <source>
        <dbReference type="Proteomes" id="UP000821845"/>
    </source>
</evidence>
<reference evidence="1" key="1">
    <citation type="submission" date="2020-05" db="EMBL/GenBank/DDBJ databases">
        <title>Large-scale comparative analyses of tick genomes elucidate their genetic diversity and vector capacities.</title>
        <authorList>
            <person name="Jia N."/>
            <person name="Wang J."/>
            <person name="Shi W."/>
            <person name="Du L."/>
            <person name="Sun Y."/>
            <person name="Zhan W."/>
            <person name="Jiang J."/>
            <person name="Wang Q."/>
            <person name="Zhang B."/>
            <person name="Ji P."/>
            <person name="Sakyi L.B."/>
            <person name="Cui X."/>
            <person name="Yuan T."/>
            <person name="Jiang B."/>
            <person name="Yang W."/>
            <person name="Lam T.T.-Y."/>
            <person name="Chang Q."/>
            <person name="Ding S."/>
            <person name="Wang X."/>
            <person name="Zhu J."/>
            <person name="Ruan X."/>
            <person name="Zhao L."/>
            <person name="Wei J."/>
            <person name="Que T."/>
            <person name="Du C."/>
            <person name="Cheng J."/>
            <person name="Dai P."/>
            <person name="Han X."/>
            <person name="Huang E."/>
            <person name="Gao Y."/>
            <person name="Liu J."/>
            <person name="Shao H."/>
            <person name="Ye R."/>
            <person name="Li L."/>
            <person name="Wei W."/>
            <person name="Wang X."/>
            <person name="Wang C."/>
            <person name="Yang T."/>
            <person name="Huo Q."/>
            <person name="Li W."/>
            <person name="Guo W."/>
            <person name="Chen H."/>
            <person name="Zhou L."/>
            <person name="Ni X."/>
            <person name="Tian J."/>
            <person name="Zhou Y."/>
            <person name="Sheng Y."/>
            <person name="Liu T."/>
            <person name="Pan Y."/>
            <person name="Xia L."/>
            <person name="Li J."/>
            <person name="Zhao F."/>
            <person name="Cao W."/>
        </authorList>
    </citation>
    <scope>NUCLEOTIDE SEQUENCE</scope>
    <source>
        <strain evidence="1">Hyas-2018</strain>
    </source>
</reference>
<dbReference type="Proteomes" id="UP000821845">
    <property type="component" value="Chromosome 9"/>
</dbReference>
<proteinExistence type="predicted"/>
<accession>A0ACB7RHK2</accession>